<evidence type="ECO:0008006" key="4">
    <source>
        <dbReference type="Google" id="ProtNLM"/>
    </source>
</evidence>
<evidence type="ECO:0000313" key="2">
    <source>
        <dbReference type="EMBL" id="BDZ42873.1"/>
    </source>
</evidence>
<dbReference type="EMBL" id="AP027729">
    <property type="protein sequence ID" value="BDZ42873.1"/>
    <property type="molecule type" value="Genomic_DNA"/>
</dbReference>
<accession>A0ABN6XFK8</accession>
<proteinExistence type="predicted"/>
<reference evidence="3" key="1">
    <citation type="journal article" date="2019" name="Int. J. Syst. Evol. Microbiol.">
        <title>The Global Catalogue of Microorganisms (GCM) 10K type strain sequencing project: providing services to taxonomists for standard genome sequencing and annotation.</title>
        <authorList>
            <consortium name="The Broad Institute Genomics Platform"/>
            <consortium name="The Broad Institute Genome Sequencing Center for Infectious Disease"/>
            <person name="Wu L."/>
            <person name="Ma J."/>
        </authorList>
    </citation>
    <scope>NUCLEOTIDE SEQUENCE [LARGE SCALE GENOMIC DNA]</scope>
    <source>
        <strain evidence="3">NBRC 108565</strain>
    </source>
</reference>
<sequence length="76" mass="8433">MARASTELRGITRWCRENDVPTVFWNKEDPVHFDLFVATAALFDVVFTTDVDSIPGTGRSSGTNESSRCSSLRNHG</sequence>
<organism evidence="2 3">
    <name type="scientific">Paraoerskovia sediminicola</name>
    <dbReference type="NCBI Taxonomy" id="1138587"/>
    <lineage>
        <taxon>Bacteria</taxon>
        <taxon>Bacillati</taxon>
        <taxon>Actinomycetota</taxon>
        <taxon>Actinomycetes</taxon>
        <taxon>Micrococcales</taxon>
        <taxon>Cellulomonadaceae</taxon>
        <taxon>Paraoerskovia</taxon>
    </lineage>
</organism>
<feature type="compositionally biased region" description="Polar residues" evidence="1">
    <location>
        <begin position="58"/>
        <end position="76"/>
    </location>
</feature>
<dbReference type="Proteomes" id="UP001321475">
    <property type="component" value="Chromosome"/>
</dbReference>
<protein>
    <recommendedName>
        <fullName evidence="4">GP-PDE domain-containing protein</fullName>
    </recommendedName>
</protein>
<name>A0ABN6XFK8_9CELL</name>
<feature type="region of interest" description="Disordered" evidence="1">
    <location>
        <begin position="52"/>
        <end position="76"/>
    </location>
</feature>
<dbReference type="RefSeq" id="WP_286217269.1">
    <property type="nucleotide sequence ID" value="NZ_AP027729.1"/>
</dbReference>
<evidence type="ECO:0000313" key="3">
    <source>
        <dbReference type="Proteomes" id="UP001321475"/>
    </source>
</evidence>
<evidence type="ECO:0000256" key="1">
    <source>
        <dbReference type="SAM" id="MobiDB-lite"/>
    </source>
</evidence>
<keyword evidence="3" id="KW-1185">Reference proteome</keyword>
<gene>
    <name evidence="2" type="ORF">GCM10025865_21720</name>
</gene>